<dbReference type="InterPro" id="IPR044855">
    <property type="entry name" value="CoA-Trfase_III_dom3_sf"/>
</dbReference>
<dbReference type="RefSeq" id="WP_093992365.1">
    <property type="nucleotide sequence ID" value="NZ_FXZK01000004.1"/>
</dbReference>
<gene>
    <name evidence="2" type="primary">frc_1</name>
    <name evidence="2" type="ORF">LOM8899_02308</name>
</gene>
<evidence type="ECO:0000313" key="2">
    <source>
        <dbReference type="EMBL" id="SMY08159.1"/>
    </source>
</evidence>
<dbReference type="PANTHER" id="PTHR48207">
    <property type="entry name" value="SUCCINATE--HYDROXYMETHYLGLUTARATE COA-TRANSFERASE"/>
    <property type="match status" value="1"/>
</dbReference>
<keyword evidence="3" id="KW-1185">Reference proteome</keyword>
<dbReference type="AlphaFoldDB" id="A0A238LEQ4"/>
<accession>A0A238LEQ4</accession>
<keyword evidence="1 2" id="KW-0808">Transferase</keyword>
<dbReference type="OrthoDB" id="7208981at2"/>
<dbReference type="InterPro" id="IPR023606">
    <property type="entry name" value="CoA-Trfase_III_dom_1_sf"/>
</dbReference>
<protein>
    <submittedName>
        <fullName evidence="2">Formyl-coenzyme A transferase</fullName>
        <ecNumber evidence="2">2.8.3.16</ecNumber>
    </submittedName>
</protein>
<dbReference type="Pfam" id="PF02515">
    <property type="entry name" value="CoA_transf_3"/>
    <property type="match status" value="1"/>
</dbReference>
<dbReference type="EMBL" id="FXZK01000004">
    <property type="protein sequence ID" value="SMY08159.1"/>
    <property type="molecule type" value="Genomic_DNA"/>
</dbReference>
<evidence type="ECO:0000313" key="3">
    <source>
        <dbReference type="Proteomes" id="UP000201613"/>
    </source>
</evidence>
<dbReference type="GO" id="GO:0033608">
    <property type="term" value="F:formyl-CoA transferase activity"/>
    <property type="evidence" value="ECO:0007669"/>
    <property type="project" value="UniProtKB-EC"/>
</dbReference>
<dbReference type="InterPro" id="IPR003673">
    <property type="entry name" value="CoA-Trfase_fam_III"/>
</dbReference>
<dbReference type="InterPro" id="IPR050483">
    <property type="entry name" value="CoA-transferase_III_domain"/>
</dbReference>
<dbReference type="PANTHER" id="PTHR48207:SF3">
    <property type="entry name" value="SUCCINATE--HYDROXYMETHYLGLUTARATE COA-TRANSFERASE"/>
    <property type="match status" value="1"/>
</dbReference>
<reference evidence="2 3" key="1">
    <citation type="submission" date="2017-05" db="EMBL/GenBank/DDBJ databases">
        <authorList>
            <person name="Song R."/>
            <person name="Chenine A.L."/>
            <person name="Ruprecht R.M."/>
        </authorList>
    </citation>
    <scope>NUCLEOTIDE SEQUENCE [LARGE SCALE GENOMIC DNA]</scope>
    <source>
        <strain evidence="2 3">CECT 8899</strain>
    </source>
</reference>
<name>A0A238LEQ4_9RHOB</name>
<evidence type="ECO:0000256" key="1">
    <source>
        <dbReference type="ARBA" id="ARBA00022679"/>
    </source>
</evidence>
<dbReference type="Gene3D" id="3.40.50.10540">
    <property type="entry name" value="Crotonobetainyl-coa:carnitine coa-transferase, domain 1"/>
    <property type="match status" value="1"/>
</dbReference>
<organism evidence="2 3">
    <name type="scientific">Flavimaricola marinus</name>
    <dbReference type="NCBI Taxonomy" id="1819565"/>
    <lineage>
        <taxon>Bacteria</taxon>
        <taxon>Pseudomonadati</taxon>
        <taxon>Pseudomonadota</taxon>
        <taxon>Alphaproteobacteria</taxon>
        <taxon>Rhodobacterales</taxon>
        <taxon>Paracoccaceae</taxon>
        <taxon>Flavimaricola</taxon>
    </lineage>
</organism>
<proteinExistence type="predicted"/>
<sequence>MVGISDPPLAGTRILSVEQYGAGPFASMYLADMGAEVIKIESPATGGDSSRASGPHFLGDGDSHFFQTFNLGKKSLDLDLRAPRGKEVLHRLVGTADVVMNNLRGDLPGKLGLTYADLSPHNPRVVCTHLSGYGRVGERATWPSYDYLMQAEAGYLSLTGEPDGPMTRMGLSIVDYITGITTAFALTAALVGALRTGKGRDVDVTLYDVAMHQLTYPATWYLNEGDVVARRPRSGHPSVVPCETYPTADGHIFVMCVLPKFWIQLCQILGLPDLPEDPRFATPRDRFDNRDALAALLDAAFGQQSTAHWMGKLAGRVPAAPVLTMPEALDNPYFARTEGIQSIDHPDRPGLRVLSSPIRLDGERARATPAPKRGADTDAVLRSAGFLDDDIAALRAEKVI</sequence>
<dbReference type="SUPFAM" id="SSF89796">
    <property type="entry name" value="CoA-transferase family III (CaiB/BaiF)"/>
    <property type="match status" value="1"/>
</dbReference>
<dbReference type="EC" id="2.8.3.16" evidence="2"/>
<dbReference type="Gene3D" id="3.30.1540.10">
    <property type="entry name" value="formyl-coa transferase, domain 3"/>
    <property type="match status" value="1"/>
</dbReference>
<dbReference type="Proteomes" id="UP000201613">
    <property type="component" value="Unassembled WGS sequence"/>
</dbReference>